<dbReference type="InterPro" id="IPR015500">
    <property type="entry name" value="Peptidase_S8_subtilisin-rel"/>
</dbReference>
<gene>
    <name evidence="9" type="ORF">GCM10023081_26970</name>
</gene>
<dbReference type="EMBL" id="BAABEO010000019">
    <property type="protein sequence ID" value="GAA3688256.1"/>
    <property type="molecule type" value="Genomic_DNA"/>
</dbReference>
<evidence type="ECO:0000256" key="5">
    <source>
        <dbReference type="PROSITE-ProRule" id="PRU01240"/>
    </source>
</evidence>
<keyword evidence="3 5" id="KW-0378">Hydrolase</keyword>
<comment type="similarity">
    <text evidence="1 5 6">Belongs to the peptidase S8 family.</text>
</comment>
<comment type="caution">
    <text evidence="9">The sequence shown here is derived from an EMBL/GenBank/DDBJ whole genome shotgun (WGS) entry which is preliminary data.</text>
</comment>
<evidence type="ECO:0000256" key="4">
    <source>
        <dbReference type="ARBA" id="ARBA00022825"/>
    </source>
</evidence>
<dbReference type="InterPro" id="IPR023828">
    <property type="entry name" value="Peptidase_S8_Ser-AS"/>
</dbReference>
<dbReference type="SUPFAM" id="SSF52743">
    <property type="entry name" value="Subtilisin-like"/>
    <property type="match status" value="1"/>
</dbReference>
<evidence type="ECO:0000256" key="3">
    <source>
        <dbReference type="ARBA" id="ARBA00022801"/>
    </source>
</evidence>
<dbReference type="PROSITE" id="PS00136">
    <property type="entry name" value="SUBTILASE_ASP"/>
    <property type="match status" value="1"/>
</dbReference>
<evidence type="ECO:0000256" key="7">
    <source>
        <dbReference type="SAM" id="MobiDB-lite"/>
    </source>
</evidence>
<proteinExistence type="inferred from homology"/>
<dbReference type="Pfam" id="PF00082">
    <property type="entry name" value="Peptidase_S8"/>
    <property type="match status" value="1"/>
</dbReference>
<evidence type="ECO:0000256" key="6">
    <source>
        <dbReference type="RuleBase" id="RU003355"/>
    </source>
</evidence>
<dbReference type="PRINTS" id="PR00723">
    <property type="entry name" value="SUBTILISIN"/>
</dbReference>
<dbReference type="InterPro" id="IPR036852">
    <property type="entry name" value="Peptidase_S8/S53_dom_sf"/>
</dbReference>
<evidence type="ECO:0000313" key="10">
    <source>
        <dbReference type="Proteomes" id="UP001500752"/>
    </source>
</evidence>
<dbReference type="Gene3D" id="3.40.50.200">
    <property type="entry name" value="Peptidase S8/S53 domain"/>
    <property type="match status" value="1"/>
</dbReference>
<dbReference type="PANTHER" id="PTHR43806">
    <property type="entry name" value="PEPTIDASE S8"/>
    <property type="match status" value="1"/>
</dbReference>
<dbReference type="PROSITE" id="PS00138">
    <property type="entry name" value="SUBTILASE_SER"/>
    <property type="match status" value="1"/>
</dbReference>
<organism evidence="9 10">
    <name type="scientific">Arthrobacter ginkgonis</name>
    <dbReference type="NCBI Taxonomy" id="1630594"/>
    <lineage>
        <taxon>Bacteria</taxon>
        <taxon>Bacillati</taxon>
        <taxon>Actinomycetota</taxon>
        <taxon>Actinomycetes</taxon>
        <taxon>Micrococcales</taxon>
        <taxon>Micrococcaceae</taxon>
        <taxon>Arthrobacter</taxon>
    </lineage>
</organism>
<evidence type="ECO:0000313" key="9">
    <source>
        <dbReference type="EMBL" id="GAA3688256.1"/>
    </source>
</evidence>
<dbReference type="InterPro" id="IPR000209">
    <property type="entry name" value="Peptidase_S8/S53_dom"/>
</dbReference>
<feature type="region of interest" description="Disordered" evidence="7">
    <location>
        <begin position="521"/>
        <end position="558"/>
    </location>
</feature>
<reference evidence="10" key="1">
    <citation type="journal article" date="2019" name="Int. J. Syst. Evol. Microbiol.">
        <title>The Global Catalogue of Microorganisms (GCM) 10K type strain sequencing project: providing services to taxonomists for standard genome sequencing and annotation.</title>
        <authorList>
            <consortium name="The Broad Institute Genomics Platform"/>
            <consortium name="The Broad Institute Genome Sequencing Center for Infectious Disease"/>
            <person name="Wu L."/>
            <person name="Ma J."/>
        </authorList>
    </citation>
    <scope>NUCLEOTIDE SEQUENCE [LARGE SCALE GENOMIC DNA]</scope>
    <source>
        <strain evidence="10">JCM 30742</strain>
    </source>
</reference>
<evidence type="ECO:0000259" key="8">
    <source>
        <dbReference type="Pfam" id="PF00082"/>
    </source>
</evidence>
<keyword evidence="10" id="KW-1185">Reference proteome</keyword>
<name>A0ABP7CDJ0_9MICC</name>
<accession>A0ABP7CDJ0</accession>
<keyword evidence="2 5" id="KW-0645">Protease</keyword>
<feature type="active site" description="Charge relay system" evidence="5">
    <location>
        <position position="239"/>
    </location>
</feature>
<protein>
    <recommendedName>
        <fullName evidence="8">Peptidase S8/S53 domain-containing protein</fullName>
    </recommendedName>
</protein>
<dbReference type="InterPro" id="IPR023827">
    <property type="entry name" value="Peptidase_S8_Asp-AS"/>
</dbReference>
<sequence>MVRGPHSEPVPDDATPRDPAPLDPAPLCFTPLSGPGGAAPVDMDVRLQRLLAWRQHGQSKPATASTVADEVAVIAKVSDVARFEALSEVTPGVVVGGIAADGTAIVTARIPVQRLDHVRSRGFVLSLKAAQRLSRELQATVGEIHARPEDLPPGNPHGGQGVVVGIVDTGCDFAHRNFREAGGGTRIGKLWDQNARGQGEPGFAYGAVHSAAAIDAALLGAGDPYAALDYWLDPAEPAHGTHVMDIAAGNGAGTGIPGVAPQARLIFVDVANSDIPWSGSQVVGSNFGDSVQLLEALAFIFREAGSTPCAVNVSLGTNGGPHDGSTLVEQGIDRLLAQAPNRSVCIAASNSHEDGIHAAGTVPAAGSHDLAWVVAPGDRTQNELELWYPGSAALRLELVSPEGLSVGNLEPGESGTASQGGQVVLFAANRLSDPNNGDNTIGVFVAPSVSPGRWVLRLTSTTGDPVPFHAWIERDDKGQSTFEAPLDNTHTIGSISCGHNTIVVGSYDAHKPALPLSWFSSAGPTRDGRQKPEVSAPGHNVRAAASRSVTGSTRMSGTSMASPAVTGCVALLLAEAAAQNRSLTAAEIRSMAVQAARSDPPVGAAWDDRYGAGRVWAAGMIALL</sequence>
<evidence type="ECO:0000256" key="1">
    <source>
        <dbReference type="ARBA" id="ARBA00011073"/>
    </source>
</evidence>
<keyword evidence="4 5" id="KW-0720">Serine protease</keyword>
<feature type="compositionally biased region" description="Polar residues" evidence="7">
    <location>
        <begin position="547"/>
        <end position="558"/>
    </location>
</feature>
<dbReference type="Proteomes" id="UP001500752">
    <property type="component" value="Unassembled WGS sequence"/>
</dbReference>
<dbReference type="PANTHER" id="PTHR43806:SF11">
    <property type="entry name" value="CEREVISIN-RELATED"/>
    <property type="match status" value="1"/>
</dbReference>
<feature type="domain" description="Peptidase S8/S53" evidence="8">
    <location>
        <begin position="159"/>
        <end position="613"/>
    </location>
</feature>
<feature type="active site" description="Charge relay system" evidence="5">
    <location>
        <position position="559"/>
    </location>
</feature>
<dbReference type="PROSITE" id="PS51892">
    <property type="entry name" value="SUBTILASE"/>
    <property type="match status" value="1"/>
</dbReference>
<feature type="active site" description="Charge relay system" evidence="5">
    <location>
        <position position="168"/>
    </location>
</feature>
<evidence type="ECO:0000256" key="2">
    <source>
        <dbReference type="ARBA" id="ARBA00022670"/>
    </source>
</evidence>
<dbReference type="InterPro" id="IPR050131">
    <property type="entry name" value="Peptidase_S8_subtilisin-like"/>
</dbReference>
<dbReference type="RefSeq" id="WP_345151468.1">
    <property type="nucleotide sequence ID" value="NZ_BAABEO010000019.1"/>
</dbReference>
<dbReference type="Gene3D" id="2.60.120.1290">
    <property type="match status" value="1"/>
</dbReference>
<feature type="region of interest" description="Disordered" evidence="7">
    <location>
        <begin position="1"/>
        <end position="33"/>
    </location>
</feature>